<dbReference type="Gene3D" id="1.10.287.1490">
    <property type="match status" value="1"/>
</dbReference>
<dbReference type="EMBL" id="CAMXCT020004363">
    <property type="protein sequence ID" value="CAL1162095.1"/>
    <property type="molecule type" value="Genomic_DNA"/>
</dbReference>
<evidence type="ECO:0000313" key="5">
    <source>
        <dbReference type="Proteomes" id="UP001152797"/>
    </source>
</evidence>
<keyword evidence="5" id="KW-1185">Reference proteome</keyword>
<dbReference type="EMBL" id="CAMXCT010004363">
    <property type="protein sequence ID" value="CAI4008720.1"/>
    <property type="molecule type" value="Genomic_DNA"/>
</dbReference>
<dbReference type="OrthoDB" id="432751at2759"/>
<evidence type="ECO:0000256" key="1">
    <source>
        <dbReference type="SAM" id="Coils"/>
    </source>
</evidence>
<dbReference type="Proteomes" id="UP001152797">
    <property type="component" value="Unassembled WGS sequence"/>
</dbReference>
<feature type="non-terminal residue" evidence="3">
    <location>
        <position position="1"/>
    </location>
</feature>
<gene>
    <name evidence="3" type="ORF">C1SCF055_LOCUS34133</name>
</gene>
<keyword evidence="1" id="KW-0175">Coiled coil</keyword>
<accession>A0A9P1DEE7</accession>
<feature type="chain" id="PRO_5043271299" evidence="2">
    <location>
        <begin position="17"/>
        <end position="159"/>
    </location>
</feature>
<reference evidence="4 5" key="2">
    <citation type="submission" date="2024-05" db="EMBL/GenBank/DDBJ databases">
        <authorList>
            <person name="Chen Y."/>
            <person name="Shah S."/>
            <person name="Dougan E. K."/>
            <person name="Thang M."/>
            <person name="Chan C."/>
        </authorList>
    </citation>
    <scope>NUCLEOTIDE SEQUENCE [LARGE SCALE GENOMIC DNA]</scope>
</reference>
<keyword evidence="2" id="KW-0732">Signal</keyword>
<evidence type="ECO:0000313" key="3">
    <source>
        <dbReference type="EMBL" id="CAI4008720.1"/>
    </source>
</evidence>
<dbReference type="AlphaFoldDB" id="A0A9P1DEE7"/>
<proteinExistence type="predicted"/>
<feature type="coiled-coil region" evidence="1">
    <location>
        <begin position="46"/>
        <end position="104"/>
    </location>
</feature>
<name>A0A9P1DEE7_9DINO</name>
<sequence length="159" mass="17801">MIRSLCWFSVLHGSLALETETRPVTKVVNLLEDTHDKMQCWCKTNGDEKTKSIEEAQTKIKALEARMDELTATSSRLATEIAVAEEEVSNNEKALQSAQALREKQFTEFKSDFKDLTESATSVDKALDAIGTNKSSFLQTSRGRMASAMTQLKMVLLRH</sequence>
<organism evidence="3">
    <name type="scientific">Cladocopium goreaui</name>
    <dbReference type="NCBI Taxonomy" id="2562237"/>
    <lineage>
        <taxon>Eukaryota</taxon>
        <taxon>Sar</taxon>
        <taxon>Alveolata</taxon>
        <taxon>Dinophyceae</taxon>
        <taxon>Suessiales</taxon>
        <taxon>Symbiodiniaceae</taxon>
        <taxon>Cladocopium</taxon>
    </lineage>
</organism>
<evidence type="ECO:0000313" key="4">
    <source>
        <dbReference type="EMBL" id="CAL4796032.1"/>
    </source>
</evidence>
<comment type="caution">
    <text evidence="3">The sequence shown here is derived from an EMBL/GenBank/DDBJ whole genome shotgun (WGS) entry which is preliminary data.</text>
</comment>
<reference evidence="3" key="1">
    <citation type="submission" date="2022-10" db="EMBL/GenBank/DDBJ databases">
        <authorList>
            <person name="Chen Y."/>
            <person name="Dougan E. K."/>
            <person name="Chan C."/>
            <person name="Rhodes N."/>
            <person name="Thang M."/>
        </authorList>
    </citation>
    <scope>NUCLEOTIDE SEQUENCE</scope>
</reference>
<feature type="signal peptide" evidence="2">
    <location>
        <begin position="1"/>
        <end position="16"/>
    </location>
</feature>
<dbReference type="EMBL" id="CAMXCT030004363">
    <property type="protein sequence ID" value="CAL4796032.1"/>
    <property type="molecule type" value="Genomic_DNA"/>
</dbReference>
<evidence type="ECO:0000256" key="2">
    <source>
        <dbReference type="SAM" id="SignalP"/>
    </source>
</evidence>
<protein>
    <submittedName>
        <fullName evidence="3">Uncharacterized protein</fullName>
    </submittedName>
</protein>